<accession>A0AAD5A7M6</accession>
<feature type="region of interest" description="Disordered" evidence="2">
    <location>
        <begin position="381"/>
        <end position="413"/>
    </location>
</feature>
<dbReference type="InterPro" id="IPR038799">
    <property type="entry name" value="LEKR1"/>
</dbReference>
<keyword evidence="1" id="KW-0175">Coiled coil</keyword>
<organism evidence="3 4">
    <name type="scientific">Silurus asotus</name>
    <name type="common">Amur catfish</name>
    <name type="synonym">Parasilurus asotus</name>
    <dbReference type="NCBI Taxonomy" id="30991"/>
    <lineage>
        <taxon>Eukaryota</taxon>
        <taxon>Metazoa</taxon>
        <taxon>Chordata</taxon>
        <taxon>Craniata</taxon>
        <taxon>Vertebrata</taxon>
        <taxon>Euteleostomi</taxon>
        <taxon>Actinopterygii</taxon>
        <taxon>Neopterygii</taxon>
        <taxon>Teleostei</taxon>
        <taxon>Ostariophysi</taxon>
        <taxon>Siluriformes</taxon>
        <taxon>Siluridae</taxon>
        <taxon>Silurus</taxon>
    </lineage>
</organism>
<dbReference type="PANTHER" id="PTHR34251:SF1">
    <property type="entry name" value="LEUCINE, GLUTAMATE AND LYSINE RICH 1"/>
    <property type="match status" value="1"/>
</dbReference>
<feature type="coiled-coil region" evidence="1">
    <location>
        <begin position="18"/>
        <end position="79"/>
    </location>
</feature>
<keyword evidence="4" id="KW-1185">Reference proteome</keyword>
<proteinExistence type="predicted"/>
<reference evidence="3" key="1">
    <citation type="submission" date="2018-07" db="EMBL/GenBank/DDBJ databases">
        <title>Comparative genomics of catfishes provides insights into carnivory and benthic adaptation.</title>
        <authorList>
            <person name="Zhang Y."/>
            <person name="Wang D."/>
            <person name="Peng Z."/>
            <person name="Zheng S."/>
            <person name="Shao F."/>
            <person name="Tao W."/>
        </authorList>
    </citation>
    <scope>NUCLEOTIDE SEQUENCE</scope>
    <source>
        <strain evidence="3">Chongqing</strain>
    </source>
</reference>
<name>A0AAD5A7M6_SILAS</name>
<feature type="region of interest" description="Disordered" evidence="2">
    <location>
        <begin position="500"/>
        <end position="571"/>
    </location>
</feature>
<evidence type="ECO:0000313" key="3">
    <source>
        <dbReference type="EMBL" id="KAI5611343.1"/>
    </source>
</evidence>
<protein>
    <submittedName>
        <fullName evidence="3">Leucine-, glutamate- and lysine-rich protein 1 isoform X1</fullName>
    </submittedName>
</protein>
<feature type="coiled-coil region" evidence="1">
    <location>
        <begin position="247"/>
        <end position="288"/>
    </location>
</feature>
<dbReference type="AlphaFoldDB" id="A0AAD5A7M6"/>
<comment type="caution">
    <text evidence="3">The sequence shown here is derived from an EMBL/GenBank/DDBJ whole genome shotgun (WGS) entry which is preliminary data.</text>
</comment>
<dbReference type="PANTHER" id="PTHR34251">
    <property type="entry name" value="LEUCINE-, GLUTAMATE- AND LYSINE-RICH PROTEIN 1"/>
    <property type="match status" value="1"/>
</dbReference>
<dbReference type="Proteomes" id="UP001205998">
    <property type="component" value="Unassembled WGS sequence"/>
</dbReference>
<gene>
    <name evidence="3" type="ORF">C0J50_4866</name>
</gene>
<sequence length="571" mass="65629">MEQDETTCHYCGVSYLIMHEFQRLKKRLREVERQLEMERGSVERERECRVELQRTQAQLEELRETNQLHLDRLKALTLQVSQASREQVDTRVALESECERSLQLRVSGCKKRLEDTSPGVQGLRVNEAGDGHVPRCSGSQCVRSVWRTRPPVFRVSVCKKRLEETSLGCSGSQGVRSAWRTRPRDHEDGARSVCERQRVLLRDAGPVLRRAAAELRGVKQGISLLSDDWNINTTLILQHCSTALTDHVVLQQEVSRAEKEAAKLQQDVKKLQELLHTSQLETQMLENRIQNQEVLQNQKQQAVRKIRPLAYTKHKDGEALKCTQSEEMQQMEDAFRAKLQLADEQKSKLAALVQSTTQELQEEVSTLEALLREREEDLRTMREKASGREEQLLREHEEDLSTMREKASGREEQLLQEREEDLRAVREEASGREEQLLQERQAEVGQLQHQLQELQQEVEELQRAHRDVRLLQETVRRECEERAELTAALSLTREQLLGVRQTAPNSSVPRSPASSSLPSLSVGHSRDSNPGGNNMASWHGNPRQPLPPLPRLTTQRPVPPSPQTQRRKDKR</sequence>
<evidence type="ECO:0000313" key="4">
    <source>
        <dbReference type="Proteomes" id="UP001205998"/>
    </source>
</evidence>
<evidence type="ECO:0000256" key="2">
    <source>
        <dbReference type="SAM" id="MobiDB-lite"/>
    </source>
</evidence>
<evidence type="ECO:0000256" key="1">
    <source>
        <dbReference type="SAM" id="Coils"/>
    </source>
</evidence>
<dbReference type="EMBL" id="MU567224">
    <property type="protein sequence ID" value="KAI5611343.1"/>
    <property type="molecule type" value="Genomic_DNA"/>
</dbReference>
<feature type="compositionally biased region" description="Low complexity" evidence="2">
    <location>
        <begin position="503"/>
        <end position="522"/>
    </location>
</feature>